<dbReference type="NCBIfam" id="TIGR02675">
    <property type="entry name" value="tape_meas_nterm"/>
    <property type="match status" value="1"/>
</dbReference>
<dbReference type="PANTHER" id="PTHR38812">
    <property type="entry name" value="MU-LIKE PROPHAGE FLUMU PROTEIN GP42"/>
    <property type="match status" value="1"/>
</dbReference>
<evidence type="ECO:0000313" key="5">
    <source>
        <dbReference type="Proteomes" id="UP000014760"/>
    </source>
</evidence>
<dbReference type="InterPro" id="IPR053058">
    <property type="entry name" value="Mulikevirus_tape_measure"/>
</dbReference>
<dbReference type="EnsemblMetazoa" id="CapteT216252">
    <property type="protein sequence ID" value="CapteP216252"/>
    <property type="gene ID" value="CapteG216252"/>
</dbReference>
<dbReference type="InterPro" id="IPR013491">
    <property type="entry name" value="Tape_meas_N"/>
</dbReference>
<reference evidence="5" key="1">
    <citation type="submission" date="2012-12" db="EMBL/GenBank/DDBJ databases">
        <authorList>
            <person name="Hellsten U."/>
            <person name="Grimwood J."/>
            <person name="Chapman J.A."/>
            <person name="Shapiro H."/>
            <person name="Aerts A."/>
            <person name="Otillar R.P."/>
            <person name="Terry A.Y."/>
            <person name="Boore J.L."/>
            <person name="Simakov O."/>
            <person name="Marletaz F."/>
            <person name="Cho S.-J."/>
            <person name="Edsinger-Gonzales E."/>
            <person name="Havlak P."/>
            <person name="Kuo D.-H."/>
            <person name="Larsson T."/>
            <person name="Lv J."/>
            <person name="Arendt D."/>
            <person name="Savage R."/>
            <person name="Osoegawa K."/>
            <person name="de Jong P."/>
            <person name="Lindberg D.R."/>
            <person name="Seaver E.C."/>
            <person name="Weisblat D.A."/>
            <person name="Putnam N.H."/>
            <person name="Grigoriev I.V."/>
            <person name="Rokhsar D.S."/>
        </authorList>
    </citation>
    <scope>NUCLEOTIDE SEQUENCE</scope>
    <source>
        <strain evidence="5">I ESC-2004</strain>
    </source>
</reference>
<dbReference type="OrthoDB" id="10682604at2759"/>
<accession>R7TZH4</accession>
<keyword evidence="5" id="KW-1185">Reference proteome</keyword>
<feature type="domain" description="Tape measure protein N-terminal" evidence="2">
    <location>
        <begin position="120"/>
        <end position="303"/>
    </location>
</feature>
<reference evidence="3 5" key="2">
    <citation type="journal article" date="2013" name="Nature">
        <title>Insights into bilaterian evolution from three spiralian genomes.</title>
        <authorList>
            <person name="Simakov O."/>
            <person name="Marletaz F."/>
            <person name="Cho S.J."/>
            <person name="Edsinger-Gonzales E."/>
            <person name="Havlak P."/>
            <person name="Hellsten U."/>
            <person name="Kuo D.H."/>
            <person name="Larsson T."/>
            <person name="Lv J."/>
            <person name="Arendt D."/>
            <person name="Savage R."/>
            <person name="Osoegawa K."/>
            <person name="de Jong P."/>
            <person name="Grimwood J."/>
            <person name="Chapman J.A."/>
            <person name="Shapiro H."/>
            <person name="Aerts A."/>
            <person name="Otillar R.P."/>
            <person name="Terry A.Y."/>
            <person name="Boore J.L."/>
            <person name="Grigoriev I.V."/>
            <person name="Lindberg D.R."/>
            <person name="Seaver E.C."/>
            <person name="Weisblat D.A."/>
            <person name="Putnam N.H."/>
            <person name="Rokhsar D.S."/>
        </authorList>
    </citation>
    <scope>NUCLEOTIDE SEQUENCE</scope>
    <source>
        <strain evidence="3 5">I ESC-2004</strain>
    </source>
</reference>
<evidence type="ECO:0000313" key="4">
    <source>
        <dbReference type="EnsemblMetazoa" id="CapteP216252"/>
    </source>
</evidence>
<evidence type="ECO:0000259" key="2">
    <source>
        <dbReference type="Pfam" id="PF20155"/>
    </source>
</evidence>
<feature type="region of interest" description="Disordered" evidence="1">
    <location>
        <begin position="1"/>
        <end position="49"/>
    </location>
</feature>
<reference evidence="4" key="3">
    <citation type="submission" date="2015-06" db="UniProtKB">
        <authorList>
            <consortium name="EnsemblMetazoa"/>
        </authorList>
    </citation>
    <scope>IDENTIFICATION</scope>
</reference>
<dbReference type="Pfam" id="PF20155">
    <property type="entry name" value="TMP_3"/>
    <property type="match status" value="1"/>
</dbReference>
<feature type="non-terminal residue" evidence="3">
    <location>
        <position position="304"/>
    </location>
</feature>
<dbReference type="HOGENOM" id="CLU_916943_0_0_1"/>
<proteinExistence type="predicted"/>
<organism evidence="3">
    <name type="scientific">Capitella teleta</name>
    <name type="common">Polychaete worm</name>
    <dbReference type="NCBI Taxonomy" id="283909"/>
    <lineage>
        <taxon>Eukaryota</taxon>
        <taxon>Metazoa</taxon>
        <taxon>Spiralia</taxon>
        <taxon>Lophotrochozoa</taxon>
        <taxon>Annelida</taxon>
        <taxon>Polychaeta</taxon>
        <taxon>Sedentaria</taxon>
        <taxon>Scolecida</taxon>
        <taxon>Capitellidae</taxon>
        <taxon>Capitella</taxon>
    </lineage>
</organism>
<evidence type="ECO:0000313" key="3">
    <source>
        <dbReference type="EMBL" id="ELT99047.1"/>
    </source>
</evidence>
<dbReference type="AlphaFoldDB" id="R7TZH4"/>
<dbReference type="Proteomes" id="UP000014760">
    <property type="component" value="Unassembled WGS sequence"/>
</dbReference>
<dbReference type="EMBL" id="AMQN01048511">
    <property type="status" value="NOT_ANNOTATED_CDS"/>
    <property type="molecule type" value="Genomic_DNA"/>
</dbReference>
<gene>
    <name evidence="3" type="ORF">CAPTEDRAFT_216252</name>
</gene>
<feature type="compositionally biased region" description="Basic and acidic residues" evidence="1">
    <location>
        <begin position="8"/>
        <end position="33"/>
    </location>
</feature>
<protein>
    <recommendedName>
        <fullName evidence="2">Tape measure protein N-terminal domain-containing protein</fullName>
    </recommendedName>
</protein>
<feature type="compositionally biased region" description="Polar residues" evidence="1">
    <location>
        <begin position="38"/>
        <end position="49"/>
    </location>
</feature>
<dbReference type="PANTHER" id="PTHR38812:SF2">
    <property type="entry name" value="MU-LIKE PROPHAGE FLUMU PROTEIN GP42"/>
    <property type="match status" value="1"/>
</dbReference>
<dbReference type="EMBL" id="KB307268">
    <property type="protein sequence ID" value="ELT99047.1"/>
    <property type="molecule type" value="Genomic_DNA"/>
</dbReference>
<name>R7TZH4_CAPTE</name>
<sequence length="304" mass="33141">MQSALARARQEVKKTNKEYGRQRESLAKLRGDLKGAGLSSSRLAQQQKQLSDEIEETGYAFEKANKKARQADRTLKKDTLKTVARDANKASSGIGRLTKRLAGLIAASAGLYAIKRGIESILTTGDKFERLNVQLEAIMGSMAEGERALAWIKDFTQNTPFQLEEVSEAFVRLKAFGLDPMDGSMQAIVDQAAKLGGGMERLNGISLAVGQAWAKQKLQAEEILQLVERGVPVWEMLEKATGKNVQELQKLSAAGKLGRDTIRLLIAEIGKSAEGAAAKNMTLLSGYVSNLKDSWQNFVAEIAD</sequence>
<evidence type="ECO:0000256" key="1">
    <source>
        <dbReference type="SAM" id="MobiDB-lite"/>
    </source>
</evidence>